<protein>
    <recommendedName>
        <fullName evidence="6">Annexin</fullName>
    </recommendedName>
</protein>
<sequence length="314" mass="35751">MTGTITANENFDAEKSCLRFRKAMKGLGTDFSAITRETVAHENLQRQMIRETYMKHGRDLIKDLKKELGGSYADTILALFEAPYDLLVSALHYAFRRASTDEKALTDILCCRTSEELASIKEHYENRYNKPLDDQLESELSGEFQILMRSLVAADRDQSQTVDAPKAKSDAQMLYDAGVGNKSEDDTEDFITIFNTRSYAQLQETFEEYQRLAGRPIEDAIDTDFSGDMRKGLLAIVQRVRDPLGFYAERLNQTMAGPGTDDKALIRIIVSRSEIDLADIKERYKEMYDRELADDVRDDTSGEYQKLLLAIINN</sequence>
<dbReference type="SMART" id="SM00335">
    <property type="entry name" value="ANX"/>
    <property type="match status" value="4"/>
</dbReference>
<keyword evidence="5 6" id="KW-0111">Calcium/phospholipid-binding</keyword>
<dbReference type="GO" id="GO:0005544">
    <property type="term" value="F:calcium-dependent phospholipid binding"/>
    <property type="evidence" value="ECO:0007669"/>
    <property type="project" value="UniProtKB-KW"/>
</dbReference>
<dbReference type="SUPFAM" id="SSF47874">
    <property type="entry name" value="Annexin"/>
    <property type="match status" value="1"/>
</dbReference>
<dbReference type="InterPro" id="IPR018252">
    <property type="entry name" value="Annexin_repeat_CS"/>
</dbReference>
<evidence type="ECO:0000313" key="7">
    <source>
        <dbReference type="EMBL" id="KAK8385023.1"/>
    </source>
</evidence>
<accession>A0AAW0TCY7</accession>
<keyword evidence="3 6" id="KW-0106">Calcium</keyword>
<dbReference type="Proteomes" id="UP001487740">
    <property type="component" value="Unassembled WGS sequence"/>
</dbReference>
<dbReference type="GO" id="GO:0012506">
    <property type="term" value="C:vesicle membrane"/>
    <property type="evidence" value="ECO:0007669"/>
    <property type="project" value="TreeGrafter"/>
</dbReference>
<comment type="caution">
    <text evidence="7">The sequence shown here is derived from an EMBL/GenBank/DDBJ whole genome shotgun (WGS) entry which is preliminary data.</text>
</comment>
<dbReference type="GO" id="GO:0005737">
    <property type="term" value="C:cytoplasm"/>
    <property type="evidence" value="ECO:0007669"/>
    <property type="project" value="TreeGrafter"/>
</dbReference>
<dbReference type="Gene3D" id="1.10.220.10">
    <property type="entry name" value="Annexin"/>
    <property type="match status" value="4"/>
</dbReference>
<dbReference type="GO" id="GO:0001786">
    <property type="term" value="F:phosphatidylserine binding"/>
    <property type="evidence" value="ECO:0007669"/>
    <property type="project" value="TreeGrafter"/>
</dbReference>
<dbReference type="InterPro" id="IPR037104">
    <property type="entry name" value="Annexin_sf"/>
</dbReference>
<dbReference type="GO" id="GO:0005886">
    <property type="term" value="C:plasma membrane"/>
    <property type="evidence" value="ECO:0007669"/>
    <property type="project" value="TreeGrafter"/>
</dbReference>
<proteinExistence type="inferred from homology"/>
<dbReference type="InterPro" id="IPR018502">
    <property type="entry name" value="Annexin_repeat"/>
</dbReference>
<reference evidence="7 8" key="1">
    <citation type="submission" date="2023-03" db="EMBL/GenBank/DDBJ databases">
        <title>High-quality genome of Scylla paramamosain provides insights in environmental adaptation.</title>
        <authorList>
            <person name="Zhang L."/>
        </authorList>
    </citation>
    <scope>NUCLEOTIDE SEQUENCE [LARGE SCALE GENOMIC DNA]</scope>
    <source>
        <strain evidence="7">LZ_2023a</strain>
        <tissue evidence="7">Muscle</tissue>
    </source>
</reference>
<dbReference type="PANTHER" id="PTHR10502">
    <property type="entry name" value="ANNEXIN"/>
    <property type="match status" value="1"/>
</dbReference>
<evidence type="ECO:0000256" key="3">
    <source>
        <dbReference type="ARBA" id="ARBA00022837"/>
    </source>
</evidence>
<dbReference type="Pfam" id="PF00191">
    <property type="entry name" value="Annexin"/>
    <property type="match status" value="4"/>
</dbReference>
<dbReference type="AlphaFoldDB" id="A0AAW0TCY7"/>
<evidence type="ECO:0000256" key="4">
    <source>
        <dbReference type="ARBA" id="ARBA00023216"/>
    </source>
</evidence>
<dbReference type="PANTHER" id="PTHR10502:SF102">
    <property type="entry name" value="ANNEXIN B11"/>
    <property type="match status" value="1"/>
</dbReference>
<dbReference type="EMBL" id="JARAKH010000034">
    <property type="protein sequence ID" value="KAK8385023.1"/>
    <property type="molecule type" value="Genomic_DNA"/>
</dbReference>
<keyword evidence="2 6" id="KW-0677">Repeat</keyword>
<dbReference type="EMBL" id="JARAKH010000034">
    <property type="protein sequence ID" value="KAK8385021.1"/>
    <property type="molecule type" value="Genomic_DNA"/>
</dbReference>
<dbReference type="FunFam" id="1.10.220.10:FF:000002">
    <property type="entry name" value="Annexin"/>
    <property type="match status" value="1"/>
</dbReference>
<keyword evidence="8" id="KW-1185">Reference proteome</keyword>
<keyword evidence="4 6" id="KW-0041">Annexin</keyword>
<comment type="domain">
    <text evidence="6">A pair of annexin repeats may form one binding site for calcium and phospholipid.</text>
</comment>
<comment type="similarity">
    <text evidence="1 6">Belongs to the annexin family.</text>
</comment>
<name>A0AAW0TCY7_SCYPA</name>
<organism evidence="7 8">
    <name type="scientific">Scylla paramamosain</name>
    <name type="common">Mud crab</name>
    <dbReference type="NCBI Taxonomy" id="85552"/>
    <lineage>
        <taxon>Eukaryota</taxon>
        <taxon>Metazoa</taxon>
        <taxon>Ecdysozoa</taxon>
        <taxon>Arthropoda</taxon>
        <taxon>Crustacea</taxon>
        <taxon>Multicrustacea</taxon>
        <taxon>Malacostraca</taxon>
        <taxon>Eumalacostraca</taxon>
        <taxon>Eucarida</taxon>
        <taxon>Decapoda</taxon>
        <taxon>Pleocyemata</taxon>
        <taxon>Brachyura</taxon>
        <taxon>Eubrachyura</taxon>
        <taxon>Portunoidea</taxon>
        <taxon>Portunidae</taxon>
        <taxon>Portuninae</taxon>
        <taxon>Scylla</taxon>
    </lineage>
</organism>
<evidence type="ECO:0000256" key="5">
    <source>
        <dbReference type="ARBA" id="ARBA00023302"/>
    </source>
</evidence>
<dbReference type="PRINTS" id="PR00196">
    <property type="entry name" value="ANNEXIN"/>
</dbReference>
<dbReference type="PROSITE" id="PS00223">
    <property type="entry name" value="ANNEXIN_1"/>
    <property type="match status" value="1"/>
</dbReference>
<dbReference type="GO" id="GO:0005634">
    <property type="term" value="C:nucleus"/>
    <property type="evidence" value="ECO:0007669"/>
    <property type="project" value="TreeGrafter"/>
</dbReference>
<evidence type="ECO:0000256" key="2">
    <source>
        <dbReference type="ARBA" id="ARBA00022737"/>
    </source>
</evidence>
<dbReference type="FunFam" id="1.10.220.10:FF:000001">
    <property type="entry name" value="Annexin"/>
    <property type="match status" value="1"/>
</dbReference>
<dbReference type="InterPro" id="IPR001464">
    <property type="entry name" value="Annexin"/>
</dbReference>
<dbReference type="PROSITE" id="PS51897">
    <property type="entry name" value="ANNEXIN_2"/>
    <property type="match status" value="4"/>
</dbReference>
<evidence type="ECO:0000256" key="6">
    <source>
        <dbReference type="RuleBase" id="RU003540"/>
    </source>
</evidence>
<gene>
    <name evidence="7" type="ORF">O3P69_014531</name>
</gene>
<evidence type="ECO:0000313" key="8">
    <source>
        <dbReference type="Proteomes" id="UP001487740"/>
    </source>
</evidence>
<dbReference type="GO" id="GO:0005509">
    <property type="term" value="F:calcium ion binding"/>
    <property type="evidence" value="ECO:0007669"/>
    <property type="project" value="InterPro"/>
</dbReference>
<evidence type="ECO:0000256" key="1">
    <source>
        <dbReference type="ARBA" id="ARBA00007831"/>
    </source>
</evidence>